<dbReference type="NCBIfam" id="TIGR01537">
    <property type="entry name" value="portal_HK97"/>
    <property type="match status" value="1"/>
</dbReference>
<reference evidence="1 2" key="1">
    <citation type="submission" date="2024-06" db="EMBL/GenBank/DDBJ databases">
        <title>Sorghum-associated microbial communities from plants grown in Nebraska, USA.</title>
        <authorList>
            <person name="Schachtman D."/>
        </authorList>
    </citation>
    <scope>NUCLEOTIDE SEQUENCE [LARGE SCALE GENOMIC DNA]</scope>
    <source>
        <strain evidence="1 2">3207</strain>
    </source>
</reference>
<accession>A0ABV2R4F1</accession>
<dbReference type="InterPro" id="IPR006944">
    <property type="entry name" value="Phage/GTA_portal"/>
</dbReference>
<dbReference type="Gene3D" id="3.30.1120.70">
    <property type="match status" value="1"/>
</dbReference>
<dbReference type="Gene3D" id="3.40.140.120">
    <property type="match status" value="1"/>
</dbReference>
<proteinExistence type="predicted"/>
<dbReference type="Gene3D" id="1.20.1270.210">
    <property type="match status" value="1"/>
</dbReference>
<dbReference type="InterPro" id="IPR006427">
    <property type="entry name" value="Portal_HK97"/>
</dbReference>
<organism evidence="1 2">
    <name type="scientific">Kaistia defluvii</name>
    <dbReference type="NCBI Taxonomy" id="410841"/>
    <lineage>
        <taxon>Bacteria</taxon>
        <taxon>Pseudomonadati</taxon>
        <taxon>Pseudomonadota</taxon>
        <taxon>Alphaproteobacteria</taxon>
        <taxon>Hyphomicrobiales</taxon>
        <taxon>Kaistiaceae</taxon>
        <taxon>Kaistia</taxon>
    </lineage>
</organism>
<dbReference type="Pfam" id="PF04860">
    <property type="entry name" value="Phage_portal"/>
    <property type="match status" value="1"/>
</dbReference>
<comment type="caution">
    <text evidence="1">The sequence shown here is derived from an EMBL/GenBank/DDBJ whole genome shotgun (WGS) entry which is preliminary data.</text>
</comment>
<gene>
    <name evidence="1" type="ORF">ABIE08_004129</name>
</gene>
<dbReference type="Proteomes" id="UP001549321">
    <property type="component" value="Unassembled WGS sequence"/>
</dbReference>
<protein>
    <submittedName>
        <fullName evidence="1">HK97 family phage portal protein</fullName>
    </submittedName>
</protein>
<keyword evidence="2" id="KW-1185">Reference proteome</keyword>
<evidence type="ECO:0000313" key="1">
    <source>
        <dbReference type="EMBL" id="MET4636171.1"/>
    </source>
</evidence>
<name>A0ABV2R4F1_9HYPH</name>
<dbReference type="EMBL" id="JBEPSM010000004">
    <property type="protein sequence ID" value="MET4636171.1"/>
    <property type="molecule type" value="Genomic_DNA"/>
</dbReference>
<sequence>MNPLRNFALKAAQAVVRQLSFRNSEGWAASGHMGDAGEIVTESSAMALSAVWGCVNLLAGTISSLPLVVYRNGPDGTPVPADDHPLYRLLHDSPNYDQTAVDFWDFLAASIELHGDGIARVERSGARILSIVPVAPDLVSRRRLRDGTIEYRWSDAGKSYVETDRTMLHIRGPGGNPLGGMSTLQFGRQAFSSARAADRAAAKMFANGLRPSGVVTFEKWLTQEQRDIAEKVLMEKYAGSINAGRPMLLEGGSTWNQITISPEDAQMLETRSFSVEEICRFFGVPPVMVGHTSKTTSWPTGVEQQGQLLQKFTLRRRLKRIEQAVVKQLLTAADRAAGITIKFNLEGLLRGDSAGRSAFYQSALSNGWMTINEVRALEGLPPVSGGEVPRMQMQNVPITETRGIGDNGGPALEDDE</sequence>
<evidence type="ECO:0000313" key="2">
    <source>
        <dbReference type="Proteomes" id="UP001549321"/>
    </source>
</evidence>